<comment type="caution">
    <text evidence="3">The sequence shown here is derived from an EMBL/GenBank/DDBJ whole genome shotgun (WGS) entry which is preliminary data.</text>
</comment>
<evidence type="ECO:0000259" key="2">
    <source>
        <dbReference type="Pfam" id="PF00501"/>
    </source>
</evidence>
<dbReference type="GO" id="GO:0016020">
    <property type="term" value="C:membrane"/>
    <property type="evidence" value="ECO:0007669"/>
    <property type="project" value="TreeGrafter"/>
</dbReference>
<dbReference type="InterPro" id="IPR000873">
    <property type="entry name" value="AMP-dep_synth/lig_dom"/>
</dbReference>
<keyword evidence="1" id="KW-1133">Transmembrane helix</keyword>
<evidence type="ECO:0000313" key="3">
    <source>
        <dbReference type="EMBL" id="KAK4105078.1"/>
    </source>
</evidence>
<protein>
    <submittedName>
        <fullName evidence="3">Acetyl-CoA synthetase-like protein</fullName>
    </submittedName>
</protein>
<gene>
    <name evidence="3" type="ORF">N658DRAFT_493186</name>
</gene>
<dbReference type="PANTHER" id="PTHR43272:SF11">
    <property type="entry name" value="AMP-DEPENDENT SYNTHETASE_LIGASE DOMAIN-CONTAINING PROTEIN"/>
    <property type="match status" value="1"/>
</dbReference>
<reference evidence="3" key="1">
    <citation type="journal article" date="2023" name="Mol. Phylogenet. Evol.">
        <title>Genome-scale phylogeny and comparative genomics of the fungal order Sordariales.</title>
        <authorList>
            <person name="Hensen N."/>
            <person name="Bonometti L."/>
            <person name="Westerberg I."/>
            <person name="Brannstrom I.O."/>
            <person name="Guillou S."/>
            <person name="Cros-Aarteil S."/>
            <person name="Calhoun S."/>
            <person name="Haridas S."/>
            <person name="Kuo A."/>
            <person name="Mondo S."/>
            <person name="Pangilinan J."/>
            <person name="Riley R."/>
            <person name="LaButti K."/>
            <person name="Andreopoulos B."/>
            <person name="Lipzen A."/>
            <person name="Chen C."/>
            <person name="Yan M."/>
            <person name="Daum C."/>
            <person name="Ng V."/>
            <person name="Clum A."/>
            <person name="Steindorff A."/>
            <person name="Ohm R.A."/>
            <person name="Martin F."/>
            <person name="Silar P."/>
            <person name="Natvig D.O."/>
            <person name="Lalanne C."/>
            <person name="Gautier V."/>
            <person name="Ament-Velasquez S.L."/>
            <person name="Kruys A."/>
            <person name="Hutchinson M.I."/>
            <person name="Powell A.J."/>
            <person name="Barry K."/>
            <person name="Miller A.N."/>
            <person name="Grigoriev I.V."/>
            <person name="Debuchy R."/>
            <person name="Gladieux P."/>
            <person name="Hiltunen Thoren M."/>
            <person name="Johannesson H."/>
        </authorList>
    </citation>
    <scope>NUCLEOTIDE SEQUENCE</scope>
    <source>
        <strain evidence="3">CBS 757.83</strain>
    </source>
</reference>
<dbReference type="EMBL" id="MU863626">
    <property type="protein sequence ID" value="KAK4105078.1"/>
    <property type="molecule type" value="Genomic_DNA"/>
</dbReference>
<dbReference type="PANTHER" id="PTHR43272">
    <property type="entry name" value="LONG-CHAIN-FATTY-ACID--COA LIGASE"/>
    <property type="match status" value="1"/>
</dbReference>
<dbReference type="GO" id="GO:0004467">
    <property type="term" value="F:long-chain fatty acid-CoA ligase activity"/>
    <property type="evidence" value="ECO:0007669"/>
    <property type="project" value="TreeGrafter"/>
</dbReference>
<keyword evidence="1" id="KW-0472">Membrane</keyword>
<dbReference type="GO" id="GO:0005783">
    <property type="term" value="C:endoplasmic reticulum"/>
    <property type="evidence" value="ECO:0007669"/>
    <property type="project" value="TreeGrafter"/>
</dbReference>
<evidence type="ECO:0000313" key="4">
    <source>
        <dbReference type="Proteomes" id="UP001305647"/>
    </source>
</evidence>
<dbReference type="Pfam" id="PF00501">
    <property type="entry name" value="AMP-binding"/>
    <property type="match status" value="1"/>
</dbReference>
<name>A0AAN6Q7M3_9PEZI</name>
<sequence length="588" mass="63866">MSFLGTLLMRLDEGVTRLFGQWNFWTSIIVTVLVGFVTYQIATRQEPDIHPLLLARQSQRSDVRMPHESAIYRSQSAPHGMPLNSGLNVKDPGASKWARGRDGDLRDIWRQAVAGVQEEGPTKGATGRILTVLGTDKAVEHHLRDLTRHINFIGQHLASQGGTRVAIYLPNSVEQMVTLFACAFYNLTAVILPFDQPDDAVISMLRRSDADVVVTAPGSFPFNLVAQNYPSLRHLIWVADEGSQHMDWNEIPQGTGSSVSVTTWQDVLSEVSADLGNDLPPLGGQKDPSDVIIFWQSKPGQEEEMVQFTAANLIAGVSGQFFAIPTSHRMGPSDLFLPADSLANSHTLVLTLAALYSNASVAFSSVAPQAEDLTVAIRGVSPTILVATPAALLKTHKEATVELGSSRWARTLHSRRVHALTQGGFMPSVKTRWPAGNKLRLIVTAERAGADTPRLSCNVLADLRAFTGARIMYALTAPKVAGAVSQTAFYDYRVFGEKQGGYHFGTPLTSTEIVLKDTGLFRSGAHGGRGEIFVRGPCVVGGETSVGAAGMFRRDNTLSYTLAYEYSFNQGISYEELKARTLADAVLD</sequence>
<keyword evidence="4" id="KW-1185">Reference proteome</keyword>
<keyword evidence="1" id="KW-0812">Transmembrane</keyword>
<evidence type="ECO:0000256" key="1">
    <source>
        <dbReference type="SAM" id="Phobius"/>
    </source>
</evidence>
<proteinExistence type="predicted"/>
<dbReference type="SUPFAM" id="SSF56801">
    <property type="entry name" value="Acetyl-CoA synthetase-like"/>
    <property type="match status" value="1"/>
</dbReference>
<dbReference type="InterPro" id="IPR042099">
    <property type="entry name" value="ANL_N_sf"/>
</dbReference>
<accession>A0AAN6Q7M3</accession>
<reference evidence="3" key="2">
    <citation type="submission" date="2023-05" db="EMBL/GenBank/DDBJ databases">
        <authorList>
            <consortium name="Lawrence Berkeley National Laboratory"/>
            <person name="Steindorff A."/>
            <person name="Hensen N."/>
            <person name="Bonometti L."/>
            <person name="Westerberg I."/>
            <person name="Brannstrom I.O."/>
            <person name="Guillou S."/>
            <person name="Cros-Aarteil S."/>
            <person name="Calhoun S."/>
            <person name="Haridas S."/>
            <person name="Kuo A."/>
            <person name="Mondo S."/>
            <person name="Pangilinan J."/>
            <person name="Riley R."/>
            <person name="Labutti K."/>
            <person name="Andreopoulos B."/>
            <person name="Lipzen A."/>
            <person name="Chen C."/>
            <person name="Yanf M."/>
            <person name="Daum C."/>
            <person name="Ng V."/>
            <person name="Clum A."/>
            <person name="Ohm R."/>
            <person name="Martin F."/>
            <person name="Silar P."/>
            <person name="Natvig D."/>
            <person name="Lalanne C."/>
            <person name="Gautier V."/>
            <person name="Ament-Velasquez S.L."/>
            <person name="Kruys A."/>
            <person name="Hutchinson M.I."/>
            <person name="Powell A.J."/>
            <person name="Barry K."/>
            <person name="Miller A.N."/>
            <person name="Grigoriev I.V."/>
            <person name="Debuchy R."/>
            <person name="Gladieux P."/>
            <person name="Thoren M.H."/>
            <person name="Johannesson H."/>
        </authorList>
    </citation>
    <scope>NUCLEOTIDE SEQUENCE</scope>
    <source>
        <strain evidence="3">CBS 757.83</strain>
    </source>
</reference>
<dbReference type="AlphaFoldDB" id="A0AAN6Q7M3"/>
<feature type="transmembrane region" description="Helical" evidence="1">
    <location>
        <begin position="22"/>
        <end position="42"/>
    </location>
</feature>
<dbReference type="Gene3D" id="3.40.50.12780">
    <property type="entry name" value="N-terminal domain of ligase-like"/>
    <property type="match status" value="1"/>
</dbReference>
<dbReference type="Proteomes" id="UP001305647">
    <property type="component" value="Unassembled WGS sequence"/>
</dbReference>
<feature type="domain" description="AMP-dependent synthetase/ligase" evidence="2">
    <location>
        <begin position="144"/>
        <end position="223"/>
    </location>
</feature>
<organism evidence="3 4">
    <name type="scientific">Parathielavia hyrcaniae</name>
    <dbReference type="NCBI Taxonomy" id="113614"/>
    <lineage>
        <taxon>Eukaryota</taxon>
        <taxon>Fungi</taxon>
        <taxon>Dikarya</taxon>
        <taxon>Ascomycota</taxon>
        <taxon>Pezizomycotina</taxon>
        <taxon>Sordariomycetes</taxon>
        <taxon>Sordariomycetidae</taxon>
        <taxon>Sordariales</taxon>
        <taxon>Chaetomiaceae</taxon>
        <taxon>Parathielavia</taxon>
    </lineage>
</organism>